<comment type="caution">
    <text evidence="2">The sequence shown here is derived from an EMBL/GenBank/DDBJ whole genome shotgun (WGS) entry which is preliminary data.</text>
</comment>
<accession>A0AAV4PXU7</accession>
<feature type="region of interest" description="Disordered" evidence="1">
    <location>
        <begin position="20"/>
        <end position="53"/>
    </location>
</feature>
<evidence type="ECO:0000313" key="3">
    <source>
        <dbReference type="Proteomes" id="UP001054837"/>
    </source>
</evidence>
<gene>
    <name evidence="2" type="ORF">CDAR_477871</name>
</gene>
<dbReference type="Proteomes" id="UP001054837">
    <property type="component" value="Unassembled WGS sequence"/>
</dbReference>
<dbReference type="EMBL" id="BPLQ01003677">
    <property type="protein sequence ID" value="GIY02453.1"/>
    <property type="molecule type" value="Genomic_DNA"/>
</dbReference>
<evidence type="ECO:0000313" key="2">
    <source>
        <dbReference type="EMBL" id="GIY02453.1"/>
    </source>
</evidence>
<proteinExistence type="predicted"/>
<sequence length="141" mass="15835">MACLGKKKKLENHKMLKIQRTESGNSRGSRLNCRAGKTKSQLPSIPTPPPSYSSTPNLYLSDRLRVFPHLARHRGYRAMGWINHHFSISMRGASSGKALSVLLPPLITAMIDLRTLKPHFIRVEKNKGWILMMCSNALSTP</sequence>
<reference evidence="2 3" key="1">
    <citation type="submission" date="2021-06" db="EMBL/GenBank/DDBJ databases">
        <title>Caerostris darwini draft genome.</title>
        <authorList>
            <person name="Kono N."/>
            <person name="Arakawa K."/>
        </authorList>
    </citation>
    <scope>NUCLEOTIDE SEQUENCE [LARGE SCALE GENOMIC DNA]</scope>
</reference>
<organism evidence="2 3">
    <name type="scientific">Caerostris darwini</name>
    <dbReference type="NCBI Taxonomy" id="1538125"/>
    <lineage>
        <taxon>Eukaryota</taxon>
        <taxon>Metazoa</taxon>
        <taxon>Ecdysozoa</taxon>
        <taxon>Arthropoda</taxon>
        <taxon>Chelicerata</taxon>
        <taxon>Arachnida</taxon>
        <taxon>Araneae</taxon>
        <taxon>Araneomorphae</taxon>
        <taxon>Entelegynae</taxon>
        <taxon>Araneoidea</taxon>
        <taxon>Araneidae</taxon>
        <taxon>Caerostris</taxon>
    </lineage>
</organism>
<evidence type="ECO:0000256" key="1">
    <source>
        <dbReference type="SAM" id="MobiDB-lite"/>
    </source>
</evidence>
<dbReference type="AlphaFoldDB" id="A0AAV4PXU7"/>
<name>A0AAV4PXU7_9ARAC</name>
<protein>
    <submittedName>
        <fullName evidence="2">Uncharacterized protein</fullName>
    </submittedName>
</protein>
<keyword evidence="3" id="KW-1185">Reference proteome</keyword>